<dbReference type="InParanoid" id="B8CE11"/>
<reference evidence="3 4" key="1">
    <citation type="journal article" date="2004" name="Science">
        <title>The genome of the diatom Thalassiosira pseudonana: ecology, evolution, and metabolism.</title>
        <authorList>
            <person name="Armbrust E.V."/>
            <person name="Berges J.A."/>
            <person name="Bowler C."/>
            <person name="Green B.R."/>
            <person name="Martinez D."/>
            <person name="Putnam N.H."/>
            <person name="Zhou S."/>
            <person name="Allen A.E."/>
            <person name="Apt K.E."/>
            <person name="Bechner M."/>
            <person name="Brzezinski M.A."/>
            <person name="Chaal B.K."/>
            <person name="Chiovitti A."/>
            <person name="Davis A.K."/>
            <person name="Demarest M.S."/>
            <person name="Detter J.C."/>
            <person name="Glavina T."/>
            <person name="Goodstein D."/>
            <person name="Hadi M.Z."/>
            <person name="Hellsten U."/>
            <person name="Hildebrand M."/>
            <person name="Jenkins B.D."/>
            <person name="Jurka J."/>
            <person name="Kapitonov V.V."/>
            <person name="Kroger N."/>
            <person name="Lau W.W."/>
            <person name="Lane T.W."/>
            <person name="Larimer F.W."/>
            <person name="Lippmeier J.C."/>
            <person name="Lucas S."/>
            <person name="Medina M."/>
            <person name="Montsant A."/>
            <person name="Obornik M."/>
            <person name="Parker M.S."/>
            <person name="Palenik B."/>
            <person name="Pazour G.J."/>
            <person name="Richardson P.M."/>
            <person name="Rynearson T.A."/>
            <person name="Saito M.A."/>
            <person name="Schwartz D.C."/>
            <person name="Thamatrakoln K."/>
            <person name="Valentin K."/>
            <person name="Vardi A."/>
            <person name="Wilkerson F.P."/>
            <person name="Rokhsar D.S."/>
        </authorList>
    </citation>
    <scope>NUCLEOTIDE SEQUENCE [LARGE SCALE GENOMIC DNA]</scope>
    <source>
        <strain evidence="3 4">CCMP1335</strain>
    </source>
</reference>
<organism evidence="3 4">
    <name type="scientific">Thalassiosira pseudonana</name>
    <name type="common">Marine diatom</name>
    <name type="synonym">Cyclotella nana</name>
    <dbReference type="NCBI Taxonomy" id="35128"/>
    <lineage>
        <taxon>Eukaryota</taxon>
        <taxon>Sar</taxon>
        <taxon>Stramenopiles</taxon>
        <taxon>Ochrophyta</taxon>
        <taxon>Bacillariophyta</taxon>
        <taxon>Coscinodiscophyceae</taxon>
        <taxon>Thalassiosirophycidae</taxon>
        <taxon>Thalassiosirales</taxon>
        <taxon>Thalassiosiraceae</taxon>
        <taxon>Thalassiosira</taxon>
    </lineage>
</organism>
<evidence type="ECO:0000313" key="3">
    <source>
        <dbReference type="EMBL" id="EED88188.1"/>
    </source>
</evidence>
<evidence type="ECO:0000256" key="1">
    <source>
        <dbReference type="SAM" id="MobiDB-lite"/>
    </source>
</evidence>
<dbReference type="GeneID" id="7444189"/>
<dbReference type="Pfam" id="PF04577">
    <property type="entry name" value="Glyco_transf_61"/>
    <property type="match status" value="1"/>
</dbReference>
<evidence type="ECO:0000259" key="2">
    <source>
        <dbReference type="Pfam" id="PF04577"/>
    </source>
</evidence>
<dbReference type="PaxDb" id="35128-Thaps25237"/>
<feature type="region of interest" description="Disordered" evidence="1">
    <location>
        <begin position="1"/>
        <end position="21"/>
    </location>
</feature>
<dbReference type="EMBL" id="CM000651">
    <property type="protein sequence ID" value="EED88188.1"/>
    <property type="molecule type" value="Genomic_DNA"/>
</dbReference>
<sequence>MTNSNSDLQLQRRALGNRRRRTPSLSKSLRLMLAFAFTVQFISPAWQMRMLHLNDGRSPSSSSTSTSSRLLLRSRRAIPTPKIYDDVRDVPRMTSTGPIEANDGIGGLYHFTDVCLTKHHLLNENLQGVIYFQPDNDELLANELRCVPCSAPLNHGGGWDGEGRDEKAVRHKCGFTTAHAMLDRWGQHQIPSRAEVVHWYEEPIISLNFRPNIGHALFDYMLAYLPHWYAFRTNNNMPFAGVISHVFQGCLSDSHDWFCTILRAMEAFGNAQELPREPNNTTLYCYKSLYLVHVAYQRTISHEGLLTESVFVAFRDIMFTSFKLKRARDYHLIRTTEANGNAAASSIKEPTKLLFYAHEPSGRRVWNGMHDLIDKFKDEPKYKAVEFNTVYDFGVFSTAEQAALFNEADAHIMTHGAQMANSIFAVDDTVYIELGCSIPTYLANPKFLSLIKAQYQSVVKCGDGNDDICLQCDGNDDTYGNFTMTESSFVLMLDKALHTLEQNESKRKESI</sequence>
<dbReference type="GO" id="GO:0016757">
    <property type="term" value="F:glycosyltransferase activity"/>
    <property type="evidence" value="ECO:0000318"/>
    <property type="project" value="GO_Central"/>
</dbReference>
<keyword evidence="4" id="KW-1185">Reference proteome</keyword>
<gene>
    <name evidence="3" type="ORF">THAPSDRAFT_25237</name>
</gene>
<accession>B8CE11</accession>
<reference evidence="3 4" key="2">
    <citation type="journal article" date="2008" name="Nature">
        <title>The Phaeodactylum genome reveals the evolutionary history of diatom genomes.</title>
        <authorList>
            <person name="Bowler C."/>
            <person name="Allen A.E."/>
            <person name="Badger J.H."/>
            <person name="Grimwood J."/>
            <person name="Jabbari K."/>
            <person name="Kuo A."/>
            <person name="Maheswari U."/>
            <person name="Martens C."/>
            <person name="Maumus F."/>
            <person name="Otillar R.P."/>
            <person name="Rayko E."/>
            <person name="Salamov A."/>
            <person name="Vandepoele K."/>
            <person name="Beszteri B."/>
            <person name="Gruber A."/>
            <person name="Heijde M."/>
            <person name="Katinka M."/>
            <person name="Mock T."/>
            <person name="Valentin K."/>
            <person name="Verret F."/>
            <person name="Berges J.A."/>
            <person name="Brownlee C."/>
            <person name="Cadoret J.P."/>
            <person name="Chiovitti A."/>
            <person name="Choi C.J."/>
            <person name="Coesel S."/>
            <person name="De Martino A."/>
            <person name="Detter J.C."/>
            <person name="Durkin C."/>
            <person name="Falciatore A."/>
            <person name="Fournet J."/>
            <person name="Haruta M."/>
            <person name="Huysman M.J."/>
            <person name="Jenkins B.D."/>
            <person name="Jiroutova K."/>
            <person name="Jorgensen R.E."/>
            <person name="Joubert Y."/>
            <person name="Kaplan A."/>
            <person name="Kroger N."/>
            <person name="Kroth P.G."/>
            <person name="La Roche J."/>
            <person name="Lindquist E."/>
            <person name="Lommer M."/>
            <person name="Martin-Jezequel V."/>
            <person name="Lopez P.J."/>
            <person name="Lucas S."/>
            <person name="Mangogna M."/>
            <person name="McGinnis K."/>
            <person name="Medlin L.K."/>
            <person name="Montsant A."/>
            <person name="Oudot-Le Secq M.P."/>
            <person name="Napoli C."/>
            <person name="Obornik M."/>
            <person name="Parker M.S."/>
            <person name="Petit J.L."/>
            <person name="Porcel B.M."/>
            <person name="Poulsen N."/>
            <person name="Robison M."/>
            <person name="Rychlewski L."/>
            <person name="Rynearson T.A."/>
            <person name="Schmutz J."/>
            <person name="Shapiro H."/>
            <person name="Siaut M."/>
            <person name="Stanley M."/>
            <person name="Sussman M.R."/>
            <person name="Taylor A.R."/>
            <person name="Vardi A."/>
            <person name="von Dassow P."/>
            <person name="Vyverman W."/>
            <person name="Willis A."/>
            <person name="Wyrwicz L.S."/>
            <person name="Rokhsar D.S."/>
            <person name="Weissenbach J."/>
            <person name="Armbrust E.V."/>
            <person name="Green B.R."/>
            <person name="Van de Peer Y."/>
            <person name="Grigoriev I.V."/>
        </authorList>
    </citation>
    <scope>NUCLEOTIDE SEQUENCE [LARGE SCALE GENOMIC DNA]</scope>
    <source>
        <strain evidence="3 4">CCMP1335</strain>
    </source>
</reference>
<dbReference type="KEGG" id="tps:THAPSDRAFT_25237"/>
<dbReference type="HOGENOM" id="CLU_533756_0_0_1"/>
<proteinExistence type="predicted"/>
<dbReference type="Proteomes" id="UP000001449">
    <property type="component" value="Chromosome 17"/>
</dbReference>
<feature type="domain" description="Glycosyltransferase 61 catalytic" evidence="2">
    <location>
        <begin position="214"/>
        <end position="431"/>
    </location>
</feature>
<dbReference type="AlphaFoldDB" id="B8CE11"/>
<protein>
    <recommendedName>
        <fullName evidence="2">Glycosyltransferase 61 catalytic domain-containing protein</fullName>
    </recommendedName>
</protein>
<name>B8CE11_THAPS</name>
<dbReference type="InterPro" id="IPR049625">
    <property type="entry name" value="Glyco_transf_61_cat"/>
</dbReference>
<dbReference type="RefSeq" id="XP_002294354.1">
    <property type="nucleotide sequence ID" value="XM_002294318.1"/>
</dbReference>
<evidence type="ECO:0000313" key="4">
    <source>
        <dbReference type="Proteomes" id="UP000001449"/>
    </source>
</evidence>